<gene>
    <name evidence="3" type="ORF">FR1_1</name>
</gene>
<keyword evidence="4" id="KW-1185">Reference proteome</keyword>
<keyword evidence="1" id="KW-0238">DNA-binding</keyword>
<feature type="domain" description="HTH cro/C1-type" evidence="2">
    <location>
        <begin position="28"/>
        <end position="82"/>
    </location>
</feature>
<sequence>MQGTGQKNTPYNCKKVIILEVFVIGEQIKALRESRNMKQEDVANAINIAKSTYIKYEKGTQSPQLETVEKIAKLYGVSICELIGEQKPSLDEQLTSRMELISKLDEDEKRSIMLIIDGLIYRRQNIELSKTL</sequence>
<dbReference type="PANTHER" id="PTHR46558">
    <property type="entry name" value="TRACRIPTIONAL REGULATORY PROTEIN-RELATED-RELATED"/>
    <property type="match status" value="1"/>
</dbReference>
<dbReference type="CDD" id="cd00093">
    <property type="entry name" value="HTH_XRE"/>
    <property type="match status" value="1"/>
</dbReference>
<dbReference type="InterPro" id="IPR001387">
    <property type="entry name" value="Cro/C1-type_HTH"/>
</dbReference>
<name>A0A9E8MAV8_9VIRU</name>
<reference evidence="3" key="1">
    <citation type="submission" date="2022-10" db="EMBL/GenBank/DDBJ databases">
        <authorList>
            <person name="Xie Z."/>
            <person name="Yang M."/>
        </authorList>
    </citation>
    <scope>NUCLEOTIDE SEQUENCE</scope>
</reference>
<dbReference type="InterPro" id="IPR010982">
    <property type="entry name" value="Lambda_DNA-bd_dom_sf"/>
</dbReference>
<evidence type="ECO:0000313" key="3">
    <source>
        <dbReference type="EMBL" id="WAB24944.1"/>
    </source>
</evidence>
<dbReference type="Gene3D" id="1.10.260.40">
    <property type="entry name" value="lambda repressor-like DNA-binding domains"/>
    <property type="match status" value="1"/>
</dbReference>
<accession>A0A9E8MAV8</accession>
<organism evidence="3 4">
    <name type="scientific">Vibrio phage vB_VpI_FR1</name>
    <dbReference type="NCBI Taxonomy" id="2995280"/>
    <lineage>
        <taxon>Viruses</taxon>
        <taxon>Monodnaviria</taxon>
        <taxon>Loebvirae</taxon>
        <taxon>Hofneiviricota</taxon>
        <taxon>Faserviricetes</taxon>
        <taxon>Tubulavirales</taxon>
        <taxon>Inoviridae</taxon>
        <taxon>Villovirus</taxon>
        <taxon>Villovirus FR</taxon>
    </lineage>
</organism>
<dbReference type="GO" id="GO:0003677">
    <property type="term" value="F:DNA binding"/>
    <property type="evidence" value="ECO:0007669"/>
    <property type="project" value="UniProtKB-KW"/>
</dbReference>
<dbReference type="SMART" id="SM00530">
    <property type="entry name" value="HTH_XRE"/>
    <property type="match status" value="1"/>
</dbReference>
<evidence type="ECO:0000256" key="1">
    <source>
        <dbReference type="ARBA" id="ARBA00023125"/>
    </source>
</evidence>
<evidence type="ECO:0000259" key="2">
    <source>
        <dbReference type="PROSITE" id="PS50943"/>
    </source>
</evidence>
<dbReference type="Proteomes" id="UP001163204">
    <property type="component" value="Segment"/>
</dbReference>
<protein>
    <submittedName>
        <fullName evidence="3">Transcriptional repressor</fullName>
    </submittedName>
</protein>
<evidence type="ECO:0000313" key="4">
    <source>
        <dbReference type="Proteomes" id="UP001163204"/>
    </source>
</evidence>
<dbReference type="Pfam" id="PF01381">
    <property type="entry name" value="HTH_3"/>
    <property type="match status" value="1"/>
</dbReference>
<dbReference type="EMBL" id="OP628074">
    <property type="protein sequence ID" value="WAB24944.1"/>
    <property type="molecule type" value="Genomic_DNA"/>
</dbReference>
<dbReference type="SUPFAM" id="SSF47413">
    <property type="entry name" value="lambda repressor-like DNA-binding domains"/>
    <property type="match status" value="1"/>
</dbReference>
<dbReference type="InterPro" id="IPR049639">
    <property type="entry name" value="RstR"/>
</dbReference>
<dbReference type="PANTHER" id="PTHR46558:SF11">
    <property type="entry name" value="HTH-TYPE TRANSCRIPTIONAL REGULATOR XRE"/>
    <property type="match status" value="1"/>
</dbReference>
<dbReference type="NCBIfam" id="NF041951">
    <property type="entry name" value="phage_RstR"/>
    <property type="match status" value="1"/>
</dbReference>
<dbReference type="PROSITE" id="PS50943">
    <property type="entry name" value="HTH_CROC1"/>
    <property type="match status" value="1"/>
</dbReference>
<proteinExistence type="predicted"/>